<evidence type="ECO:0000256" key="1">
    <source>
        <dbReference type="PIRNR" id="PIRNR028141"/>
    </source>
</evidence>
<keyword evidence="1" id="KW-0547">Nucleotide-binding</keyword>
<keyword evidence="1" id="KW-0973">c-di-GMP</keyword>
<dbReference type="PIRSF" id="PIRSF028141">
    <property type="entry name" value="C-di-GMP_BP_PA4608"/>
    <property type="match status" value="1"/>
</dbReference>
<comment type="caution">
    <text evidence="3">The sequence shown here is derived from an EMBL/GenBank/DDBJ whole genome shotgun (WGS) entry which is preliminary data.</text>
</comment>
<name>A0ABN1LN12_9ALTE</name>
<proteinExistence type="predicted"/>
<gene>
    <name evidence="3" type="ORF">GCM10009114_25340</name>
</gene>
<keyword evidence="4" id="KW-1185">Reference proteome</keyword>
<accession>A0ABN1LN12</accession>
<dbReference type="EMBL" id="BAAAFD010000007">
    <property type="protein sequence ID" value="GAA0857879.1"/>
    <property type="molecule type" value="Genomic_DNA"/>
</dbReference>
<dbReference type="Proteomes" id="UP001500359">
    <property type="component" value="Unassembled WGS sequence"/>
</dbReference>
<evidence type="ECO:0000313" key="4">
    <source>
        <dbReference type="Proteomes" id="UP001500359"/>
    </source>
</evidence>
<sequence>MLNYIQSSQLVDEVMEKRQFNRVIFTAPAILKQDNMQWQTNIIDVSLKGALVAYPDDFQADLERDFELTIEMQGANHHIVMSGNIAHSANHCVGFKVHHMALDSMTELRRIVELNLGDEALLQRDLKALTDS</sequence>
<evidence type="ECO:0000259" key="2">
    <source>
        <dbReference type="Pfam" id="PF07238"/>
    </source>
</evidence>
<evidence type="ECO:0000313" key="3">
    <source>
        <dbReference type="EMBL" id="GAA0857879.1"/>
    </source>
</evidence>
<organism evidence="3 4">
    <name type="scientific">Aliiglaciecola litoralis</name>
    <dbReference type="NCBI Taxonomy" id="582857"/>
    <lineage>
        <taxon>Bacteria</taxon>
        <taxon>Pseudomonadati</taxon>
        <taxon>Pseudomonadota</taxon>
        <taxon>Gammaproteobacteria</taxon>
        <taxon>Alteromonadales</taxon>
        <taxon>Alteromonadaceae</taxon>
        <taxon>Aliiglaciecola</taxon>
    </lineage>
</organism>
<dbReference type="InterPro" id="IPR027021">
    <property type="entry name" value="C-di-GMP_BP_PA4608"/>
</dbReference>
<comment type="subunit">
    <text evidence="1">Monomer in both c-di-GMP-bound and free forms.</text>
</comment>
<dbReference type="Pfam" id="PF07238">
    <property type="entry name" value="PilZ"/>
    <property type="match status" value="1"/>
</dbReference>
<reference evidence="3 4" key="1">
    <citation type="journal article" date="2019" name="Int. J. Syst. Evol. Microbiol.">
        <title>The Global Catalogue of Microorganisms (GCM) 10K type strain sequencing project: providing services to taxonomists for standard genome sequencing and annotation.</title>
        <authorList>
            <consortium name="The Broad Institute Genomics Platform"/>
            <consortium name="The Broad Institute Genome Sequencing Center for Infectious Disease"/>
            <person name="Wu L."/>
            <person name="Ma J."/>
        </authorList>
    </citation>
    <scope>NUCLEOTIDE SEQUENCE [LARGE SCALE GENOMIC DNA]</scope>
    <source>
        <strain evidence="3 4">JCM 15896</strain>
    </source>
</reference>
<dbReference type="InterPro" id="IPR009875">
    <property type="entry name" value="PilZ_domain"/>
</dbReference>
<comment type="function">
    <text evidence="1">Binds the second messenger bis-(3'-5') cyclic dimeric guanosine monophosphate (c-di-GMP). Can bind two c-di-GMP molecules per monomer. May play a role in bacterial second-messenger regulated processes. Binding to c-di-GMP induces a conformational change of the C- and N-termini resulting in the exposure of a highly negative surface on one side of the protein to a possible effector protein.</text>
</comment>
<dbReference type="SUPFAM" id="SSF141371">
    <property type="entry name" value="PilZ domain-like"/>
    <property type="match status" value="1"/>
</dbReference>
<feature type="domain" description="PilZ" evidence="2">
    <location>
        <begin position="16"/>
        <end position="113"/>
    </location>
</feature>
<dbReference type="RefSeq" id="WP_343860532.1">
    <property type="nucleotide sequence ID" value="NZ_BAAAFD010000007.1"/>
</dbReference>
<dbReference type="Gene3D" id="2.40.10.220">
    <property type="entry name" value="predicted glycosyltransferase like domains"/>
    <property type="match status" value="1"/>
</dbReference>
<protein>
    <recommendedName>
        <fullName evidence="1">Cyclic diguanosine monophosphate-binding protein</fullName>
        <shortName evidence="1">c-di-GMP-binding protein</shortName>
    </recommendedName>
    <alternativeName>
        <fullName evidence="1">Pilz domain-containing protein</fullName>
    </alternativeName>
</protein>